<name>A0AAU8GR06_9CAUD</name>
<protein>
    <submittedName>
        <fullName evidence="1">Uncharacterized protein</fullName>
    </submittedName>
</protein>
<organism evidence="1">
    <name type="scientific">Gordonia phage Petito</name>
    <dbReference type="NCBI Taxonomy" id="3158876"/>
    <lineage>
        <taxon>Viruses</taxon>
        <taxon>Duplodnaviria</taxon>
        <taxon>Heunggongvirae</taxon>
        <taxon>Uroviricota</taxon>
        <taxon>Caudoviricetes</taxon>
    </lineage>
</organism>
<reference evidence="1" key="1">
    <citation type="submission" date="2024-05" db="EMBL/GenBank/DDBJ databases">
        <authorList>
            <person name="Benson E.M."/>
            <person name="Blount M.E."/>
            <person name="Chauhan S."/>
            <person name="Ehrhart J.N."/>
            <person name="Foster A.Z."/>
            <person name="Ingber A.M."/>
            <person name="Julian M.L."/>
            <person name="Kwansah D.N."/>
            <person name="Le T."/>
            <person name="May E.J."/>
            <person name="Mazel E.H."/>
            <person name="Morency E."/>
            <person name="Nelson S.A."/>
            <person name="O'Toole C.T."/>
            <person name="Potter K.E."/>
            <person name="Rue A.R."/>
            <person name="Vita L.A."/>
            <person name="Weigand K.A."/>
            <person name="Monti D.L."/>
            <person name="Russell D.A."/>
            <person name="Jacobs-Sera D."/>
            <person name="Hatfull G.F."/>
        </authorList>
    </citation>
    <scope>NUCLEOTIDE SEQUENCE</scope>
</reference>
<proteinExistence type="predicted"/>
<dbReference type="EMBL" id="PP758912">
    <property type="protein sequence ID" value="XCH43924.1"/>
    <property type="molecule type" value="Genomic_DNA"/>
</dbReference>
<sequence>MRDPYRNVKDEEYRPMTYTIGSLVSNDQRSVLIFRSKQTSLAKAAKGISEGLTRLGDTFKDVTAAIVKVSA</sequence>
<gene>
    <name evidence="1" type="primary">52</name>
    <name evidence="1" type="ORF">SEA_PETITO_52</name>
</gene>
<accession>A0AAU8GR06</accession>
<evidence type="ECO:0000313" key="1">
    <source>
        <dbReference type="EMBL" id="XCH43924.1"/>
    </source>
</evidence>